<evidence type="ECO:0000313" key="1">
    <source>
        <dbReference type="EMBL" id="MBM9432368.1"/>
    </source>
</evidence>
<sequence>MSPLTTIVTVDGEIEISHHDQTTTIHPYAARSLGLQLLAQADLALTQQARNYSARMKEKNA</sequence>
<gene>
    <name evidence="1" type="ORF">JVW63_01400</name>
</gene>
<reference evidence="2" key="1">
    <citation type="submission" date="2021-02" db="EMBL/GenBank/DDBJ databases">
        <title>Leucobacter sp. CX169.</title>
        <authorList>
            <person name="Cheng Y."/>
        </authorList>
    </citation>
    <scope>NUCLEOTIDE SEQUENCE [LARGE SCALE GENOMIC DNA]</scope>
    <source>
        <strain evidence="2">JY899</strain>
    </source>
</reference>
<proteinExistence type="predicted"/>
<accession>A0ABS2TCJ4</accession>
<keyword evidence="2" id="KW-1185">Reference proteome</keyword>
<comment type="caution">
    <text evidence="1">The sequence shown here is derived from an EMBL/GenBank/DDBJ whole genome shotgun (WGS) entry which is preliminary data.</text>
</comment>
<organism evidence="1 2">
    <name type="scientific">Flaviflexus equikiangi</name>
    <dbReference type="NCBI Taxonomy" id="2758573"/>
    <lineage>
        <taxon>Bacteria</taxon>
        <taxon>Bacillati</taxon>
        <taxon>Actinomycetota</taxon>
        <taxon>Actinomycetes</taxon>
        <taxon>Actinomycetales</taxon>
        <taxon>Actinomycetaceae</taxon>
        <taxon>Flaviflexus</taxon>
    </lineage>
</organism>
<dbReference type="EMBL" id="JAFFJS010000001">
    <property type="protein sequence ID" value="MBM9432368.1"/>
    <property type="molecule type" value="Genomic_DNA"/>
</dbReference>
<protein>
    <submittedName>
        <fullName evidence="1">Uncharacterized protein</fullName>
    </submittedName>
</protein>
<dbReference type="Proteomes" id="UP000705983">
    <property type="component" value="Unassembled WGS sequence"/>
</dbReference>
<name>A0ABS2TCJ4_9ACTO</name>
<evidence type="ECO:0000313" key="2">
    <source>
        <dbReference type="Proteomes" id="UP000705983"/>
    </source>
</evidence>
<dbReference type="RefSeq" id="WP_187995942.1">
    <property type="nucleotide sequence ID" value="NZ_JACEXG010000001.1"/>
</dbReference>